<accession>A0A0D1L4Q6</accession>
<sequence length="70" mass="8383">MLKQNGKNIQRETKTCKIQSKCFLLMQFFRDVFFILFANFIKNILVARQMGLSVLIYEIRVNEFFQIPDC</sequence>
<dbReference type="Proteomes" id="UP000032247">
    <property type="component" value="Unassembled WGS sequence"/>
</dbReference>
<evidence type="ECO:0000313" key="1">
    <source>
        <dbReference type="EMBL" id="KIU10701.1"/>
    </source>
</evidence>
<evidence type="ECO:0000313" key="2">
    <source>
        <dbReference type="Proteomes" id="UP000032247"/>
    </source>
</evidence>
<name>A0A0D1L4Q6_BACIU</name>
<proteinExistence type="predicted"/>
<gene>
    <name evidence="1" type="ORF">SC09_Contig25orf00524</name>
</gene>
<reference evidence="1 2" key="1">
    <citation type="submission" date="2014-12" db="EMBL/GenBank/DDBJ databases">
        <title>Comparative genome analysis of Bacillus coagulans HM-08, Clostridium butyricum HM-68, Bacillus subtilis HM-66 and Bacillus licheniformis BL-09.</title>
        <authorList>
            <person name="Zhang H."/>
        </authorList>
    </citation>
    <scope>NUCLEOTIDE SEQUENCE [LARGE SCALE GENOMIC DNA]</scope>
    <source>
        <strain evidence="1 2">HM-66</strain>
    </source>
</reference>
<comment type="caution">
    <text evidence="1">The sequence shown here is derived from an EMBL/GenBank/DDBJ whole genome shotgun (WGS) entry which is preliminary data.</text>
</comment>
<dbReference type="PATRIC" id="fig|1423.173.peg.2812"/>
<dbReference type="AlphaFoldDB" id="A0A0D1L4Q6"/>
<organism evidence="1 2">
    <name type="scientific">Bacillus subtilis</name>
    <dbReference type="NCBI Taxonomy" id="1423"/>
    <lineage>
        <taxon>Bacteria</taxon>
        <taxon>Bacillati</taxon>
        <taxon>Bacillota</taxon>
        <taxon>Bacilli</taxon>
        <taxon>Bacillales</taxon>
        <taxon>Bacillaceae</taxon>
        <taxon>Bacillus</taxon>
    </lineage>
</organism>
<dbReference type="EMBL" id="JXBC01000004">
    <property type="protein sequence ID" value="KIU10701.1"/>
    <property type="molecule type" value="Genomic_DNA"/>
</dbReference>
<protein>
    <submittedName>
        <fullName evidence="1">Uncharacterized protein</fullName>
    </submittedName>
</protein>